<proteinExistence type="predicted"/>
<name>A0AAD3SR36_NEPGR</name>
<accession>A0AAD3SR36</accession>
<sequence length="99" mass="11158">MARERGGKAKALARRWDCSYVYKTAVTGRAPGSELKTFSVHSQEYGLSSTMGSRSKLMMPSRKVQRPEKRSVTVAIKKGDRKKGRRMVQPMKGTVLRKL</sequence>
<keyword evidence="3" id="KW-1185">Reference proteome</keyword>
<comment type="caution">
    <text evidence="2">The sequence shown here is derived from an EMBL/GenBank/DDBJ whole genome shotgun (WGS) entry which is preliminary data.</text>
</comment>
<gene>
    <name evidence="2" type="ORF">Nepgr_017764</name>
</gene>
<reference evidence="2" key="1">
    <citation type="submission" date="2023-05" db="EMBL/GenBank/DDBJ databases">
        <title>Nepenthes gracilis genome sequencing.</title>
        <authorList>
            <person name="Fukushima K."/>
        </authorList>
    </citation>
    <scope>NUCLEOTIDE SEQUENCE</scope>
    <source>
        <strain evidence="2">SING2019-196</strain>
    </source>
</reference>
<evidence type="ECO:0000313" key="3">
    <source>
        <dbReference type="Proteomes" id="UP001279734"/>
    </source>
</evidence>
<dbReference type="AlphaFoldDB" id="A0AAD3SR36"/>
<organism evidence="2 3">
    <name type="scientific">Nepenthes gracilis</name>
    <name type="common">Slender pitcher plant</name>
    <dbReference type="NCBI Taxonomy" id="150966"/>
    <lineage>
        <taxon>Eukaryota</taxon>
        <taxon>Viridiplantae</taxon>
        <taxon>Streptophyta</taxon>
        <taxon>Embryophyta</taxon>
        <taxon>Tracheophyta</taxon>
        <taxon>Spermatophyta</taxon>
        <taxon>Magnoliopsida</taxon>
        <taxon>eudicotyledons</taxon>
        <taxon>Gunneridae</taxon>
        <taxon>Pentapetalae</taxon>
        <taxon>Caryophyllales</taxon>
        <taxon>Nepenthaceae</taxon>
        <taxon>Nepenthes</taxon>
    </lineage>
</organism>
<protein>
    <submittedName>
        <fullName evidence="2">Uncharacterized protein</fullName>
    </submittedName>
</protein>
<evidence type="ECO:0000313" key="2">
    <source>
        <dbReference type="EMBL" id="GMH15923.1"/>
    </source>
</evidence>
<dbReference type="EMBL" id="BSYO01000016">
    <property type="protein sequence ID" value="GMH15923.1"/>
    <property type="molecule type" value="Genomic_DNA"/>
</dbReference>
<evidence type="ECO:0000256" key="1">
    <source>
        <dbReference type="SAM" id="MobiDB-lite"/>
    </source>
</evidence>
<feature type="region of interest" description="Disordered" evidence="1">
    <location>
        <begin position="49"/>
        <end position="72"/>
    </location>
</feature>
<dbReference type="Proteomes" id="UP001279734">
    <property type="component" value="Unassembled WGS sequence"/>
</dbReference>